<dbReference type="eggNOG" id="ENOG5033FXQ">
    <property type="taxonomic scope" value="Bacteria"/>
</dbReference>
<evidence type="ECO:0008006" key="3">
    <source>
        <dbReference type="Google" id="ProtNLM"/>
    </source>
</evidence>
<name>K6WXY6_9MICO</name>
<accession>K6WXY6</accession>
<dbReference type="EMBL" id="BAHD01000053">
    <property type="protein sequence ID" value="GAB96962.1"/>
    <property type="molecule type" value="Genomic_DNA"/>
</dbReference>
<evidence type="ECO:0000313" key="2">
    <source>
        <dbReference type="Proteomes" id="UP000008366"/>
    </source>
</evidence>
<keyword evidence="2" id="KW-1185">Reference proteome</keyword>
<proteinExistence type="predicted"/>
<dbReference type="AlphaFoldDB" id="K6WXY6"/>
<sequence>MTPLLEQAEWLLGNPSIPAQHRGRAACWLARAAFEEAVGDLLLANGNDPGSASMRTKLSCLEAAYFTARPDLAAQAEYAWALLSRASHQHAYELSPTAAECRHLIQLVNVLISTTSATSRT</sequence>
<organism evidence="1 2">
    <name type="scientific">Kineosphaera limosa NBRC 100340</name>
    <dbReference type="NCBI Taxonomy" id="1184609"/>
    <lineage>
        <taxon>Bacteria</taxon>
        <taxon>Bacillati</taxon>
        <taxon>Actinomycetota</taxon>
        <taxon>Actinomycetes</taxon>
        <taxon>Micrococcales</taxon>
        <taxon>Dermatophilaceae</taxon>
        <taxon>Kineosphaera</taxon>
    </lineage>
</organism>
<dbReference type="Proteomes" id="UP000008366">
    <property type="component" value="Unassembled WGS sequence"/>
</dbReference>
<reference evidence="1 2" key="1">
    <citation type="submission" date="2012-08" db="EMBL/GenBank/DDBJ databases">
        <title>Whole genome shotgun sequence of Kineosphaera limosa NBRC 100340.</title>
        <authorList>
            <person name="Yoshida I."/>
            <person name="Isaki S."/>
            <person name="Hosoyama A."/>
            <person name="Tsuchikane K."/>
            <person name="Katsumata H."/>
            <person name="Ando Y."/>
            <person name="Ohji S."/>
            <person name="Hamada M."/>
            <person name="Tamura T."/>
            <person name="Yamazoe A."/>
            <person name="Yamazaki S."/>
            <person name="Fujita N."/>
        </authorList>
    </citation>
    <scope>NUCLEOTIDE SEQUENCE [LARGE SCALE GENOMIC DNA]</scope>
    <source>
        <strain evidence="1 2">NBRC 100340</strain>
    </source>
</reference>
<gene>
    <name evidence="1" type="ORF">KILIM_053_00130</name>
</gene>
<comment type="caution">
    <text evidence="1">The sequence shown here is derived from an EMBL/GenBank/DDBJ whole genome shotgun (WGS) entry which is preliminary data.</text>
</comment>
<evidence type="ECO:0000313" key="1">
    <source>
        <dbReference type="EMBL" id="GAB96962.1"/>
    </source>
</evidence>
<dbReference type="STRING" id="1184609.KILIM_053_00130"/>
<protein>
    <recommendedName>
        <fullName evidence="3">HEPN domain-containing protein</fullName>
    </recommendedName>
</protein>